<dbReference type="Proteomes" id="UP000574761">
    <property type="component" value="Unassembled WGS sequence"/>
</dbReference>
<dbReference type="Pfam" id="PF11927">
    <property type="entry name" value="HODM_asu-like"/>
    <property type="match status" value="1"/>
</dbReference>
<proteinExistence type="predicted"/>
<accession>A0A7W6GJN2</accession>
<dbReference type="RefSeq" id="WP_183804622.1">
    <property type="nucleotide sequence ID" value="NZ_JACIEE010000005.1"/>
</dbReference>
<evidence type="ECO:0008006" key="3">
    <source>
        <dbReference type="Google" id="ProtNLM"/>
    </source>
</evidence>
<gene>
    <name evidence="1" type="ORF">GGQ64_002519</name>
</gene>
<organism evidence="1 2">
    <name type="scientific">Mycoplana azooxidifex</name>
    <dbReference type="NCBI Taxonomy" id="1636188"/>
    <lineage>
        <taxon>Bacteria</taxon>
        <taxon>Pseudomonadati</taxon>
        <taxon>Pseudomonadota</taxon>
        <taxon>Alphaproteobacteria</taxon>
        <taxon>Hyphomicrobiales</taxon>
        <taxon>Rhizobiaceae</taxon>
        <taxon>Mycoplana</taxon>
    </lineage>
</organism>
<protein>
    <recommendedName>
        <fullName evidence="3">DUF3445 domain-containing protein</fullName>
    </recommendedName>
</protein>
<name>A0A7W6GJN2_9HYPH</name>
<evidence type="ECO:0000313" key="1">
    <source>
        <dbReference type="EMBL" id="MBB3977313.1"/>
    </source>
</evidence>
<comment type="caution">
    <text evidence="1">The sequence shown here is derived from an EMBL/GenBank/DDBJ whole genome shotgun (WGS) entry which is preliminary data.</text>
</comment>
<evidence type="ECO:0000313" key="2">
    <source>
        <dbReference type="Proteomes" id="UP000574761"/>
    </source>
</evidence>
<dbReference type="InterPro" id="IPR021848">
    <property type="entry name" value="HODM_asu-like"/>
</dbReference>
<sequence length="306" mass="34382">MTLPAYTPYDGSARLFTIGLGQLDPDRWIEPDDDLERYLAEKERVLAQHRDQVFVEEDGTRDAQAEVLALVADFVTRHHPGRYRRDGEAIAVAHETATCRVRLDDPETPPLLTAGTLIQDDLVLMRRRETGWHLVAGYVSFPSSWSLPEKFGRRMEDIHAPVPDFGDGTRNAGLINRMFDNLPVERPVFRFNWSINPDADLYYPASKAHGALPSRHDLALERTFARVERQTLRRLPLSGDILFTIRIYNDPLAAIRSLPNAAAVASTFAAQLEELTDPQAAYKGLVDKRASLARLLRSQTPVDTAG</sequence>
<reference evidence="1 2" key="1">
    <citation type="submission" date="2020-08" db="EMBL/GenBank/DDBJ databases">
        <title>Genomic Encyclopedia of Type Strains, Phase IV (KMG-IV): sequencing the most valuable type-strain genomes for metagenomic binning, comparative biology and taxonomic classification.</title>
        <authorList>
            <person name="Goeker M."/>
        </authorList>
    </citation>
    <scope>NUCLEOTIDE SEQUENCE [LARGE SCALE GENOMIC DNA]</scope>
    <source>
        <strain evidence="1 2">DSM 100211</strain>
    </source>
</reference>
<keyword evidence="2" id="KW-1185">Reference proteome</keyword>
<dbReference type="AlphaFoldDB" id="A0A7W6GJN2"/>
<dbReference type="EMBL" id="JACIEE010000005">
    <property type="protein sequence ID" value="MBB3977313.1"/>
    <property type="molecule type" value="Genomic_DNA"/>
</dbReference>